<reference evidence="4 5" key="1">
    <citation type="submission" date="2019-12" db="EMBL/GenBank/DDBJ databases">
        <authorList>
            <person name="Alioto T."/>
            <person name="Alioto T."/>
            <person name="Gomez Garrido J."/>
        </authorList>
    </citation>
    <scope>NUCLEOTIDE SEQUENCE [LARGE SCALE GENOMIC DNA]</scope>
</reference>
<dbReference type="EMBL" id="CACTIH010005981">
    <property type="protein sequence ID" value="CAA3003534.1"/>
    <property type="molecule type" value="Genomic_DNA"/>
</dbReference>
<dbReference type="CDD" id="cd06257">
    <property type="entry name" value="DnaJ"/>
    <property type="match status" value="1"/>
</dbReference>
<dbReference type="PROSITE" id="PS00636">
    <property type="entry name" value="DNAJ_1"/>
    <property type="match status" value="1"/>
</dbReference>
<dbReference type="InterPro" id="IPR001623">
    <property type="entry name" value="DnaJ_domain"/>
</dbReference>
<dbReference type="SMART" id="SM00271">
    <property type="entry name" value="DnaJ"/>
    <property type="match status" value="1"/>
</dbReference>
<keyword evidence="5" id="KW-1185">Reference proteome</keyword>
<dbReference type="AlphaFoldDB" id="A0A8S0TJB2"/>
<dbReference type="GO" id="GO:0044183">
    <property type="term" value="F:protein folding chaperone"/>
    <property type="evidence" value="ECO:0007669"/>
    <property type="project" value="EnsemblPlants"/>
</dbReference>
<dbReference type="GO" id="GO:0005739">
    <property type="term" value="C:mitochondrion"/>
    <property type="evidence" value="ECO:0007669"/>
    <property type="project" value="EnsemblPlants"/>
</dbReference>
<keyword evidence="2" id="KW-0812">Transmembrane</keyword>
<dbReference type="Gene3D" id="1.10.287.110">
    <property type="entry name" value="DnaJ domain"/>
    <property type="match status" value="1"/>
</dbReference>
<dbReference type="GO" id="GO:0000740">
    <property type="term" value="P:nuclear membrane fusion"/>
    <property type="evidence" value="ECO:0007669"/>
    <property type="project" value="EnsemblPlants"/>
</dbReference>
<evidence type="ECO:0000313" key="4">
    <source>
        <dbReference type="EMBL" id="CAA3003534.1"/>
    </source>
</evidence>
<dbReference type="PANTHER" id="PTHR44145">
    <property type="entry name" value="DNAJ HOMOLOG SUBFAMILY A MEMBER 3, MITOCHONDRIAL"/>
    <property type="match status" value="1"/>
</dbReference>
<feature type="domain" description="J" evidence="3">
    <location>
        <begin position="88"/>
        <end position="153"/>
    </location>
</feature>
<keyword evidence="2" id="KW-1133">Transmembrane helix</keyword>
<gene>
    <name evidence="4" type="ORF">OLEA9_A021300</name>
</gene>
<keyword evidence="2" id="KW-0472">Membrane</keyword>
<dbReference type="Gene3D" id="2.60.260.20">
    <property type="entry name" value="Urease metallochaperone UreE, N-terminal domain"/>
    <property type="match status" value="1"/>
</dbReference>
<keyword evidence="1" id="KW-0143">Chaperone</keyword>
<evidence type="ECO:0000256" key="1">
    <source>
        <dbReference type="ARBA" id="ARBA00023186"/>
    </source>
</evidence>
<dbReference type="GO" id="GO:0009558">
    <property type="term" value="P:embryo sac cellularization"/>
    <property type="evidence" value="ECO:0007669"/>
    <property type="project" value="EnsemblPlants"/>
</dbReference>
<dbReference type="GO" id="GO:0010198">
    <property type="term" value="P:synergid death"/>
    <property type="evidence" value="ECO:0007669"/>
    <property type="project" value="EnsemblPlants"/>
</dbReference>
<dbReference type="PANTHER" id="PTHR44145:SF3">
    <property type="entry name" value="DNAJ HOMOLOG SUBFAMILY A MEMBER 3, MITOCHONDRIAL"/>
    <property type="match status" value="1"/>
</dbReference>
<sequence>MVRFYGFLLSRRSICSYPRHHSPSLLLQSLLEGSYRSYGTALFNQSRVLSNSNFGNVASGRDWLKIGLLKANLGVARSIHSTAHLSRDFYEVLGVSKGATASDSKKAYYGLAKKLHPDTNKDDPEAEKKFQEVQKAYEVLKDDEKRQQYDQLAQKMALLMNLTLGYVVMSDMFLKSSVVFTVVKLFVVFICLLGAILLMHPPALLNVAYAGINVRHSYSFGDQYVHFNVSIPTNLTQRQRQLLEEFAKEEHGDYDKDAAAGALG</sequence>
<dbReference type="PROSITE" id="PS50076">
    <property type="entry name" value="DNAJ_2"/>
    <property type="match status" value="1"/>
</dbReference>
<evidence type="ECO:0000256" key="2">
    <source>
        <dbReference type="SAM" id="Phobius"/>
    </source>
</evidence>
<feature type="transmembrane region" description="Helical" evidence="2">
    <location>
        <begin position="180"/>
        <end position="199"/>
    </location>
</feature>
<dbReference type="Gramene" id="OE9A021300T1">
    <property type="protein sequence ID" value="OE9A021300C1"/>
    <property type="gene ID" value="OE9A021300"/>
</dbReference>
<evidence type="ECO:0000259" key="3">
    <source>
        <dbReference type="PROSITE" id="PS50076"/>
    </source>
</evidence>
<dbReference type="InterPro" id="IPR018253">
    <property type="entry name" value="DnaJ_domain_CS"/>
</dbReference>
<dbReference type="InterPro" id="IPR036869">
    <property type="entry name" value="J_dom_sf"/>
</dbReference>
<dbReference type="GO" id="GO:0010197">
    <property type="term" value="P:polar nucleus fusion"/>
    <property type="evidence" value="ECO:0007669"/>
    <property type="project" value="EnsemblPlants"/>
</dbReference>
<dbReference type="InterPro" id="IPR051938">
    <property type="entry name" value="Apopto_cytoskel_mod"/>
</dbReference>
<dbReference type="Proteomes" id="UP000594638">
    <property type="component" value="Unassembled WGS sequence"/>
</dbReference>
<dbReference type="SUPFAM" id="SSF46565">
    <property type="entry name" value="Chaperone J-domain"/>
    <property type="match status" value="1"/>
</dbReference>
<organism evidence="4 5">
    <name type="scientific">Olea europaea subsp. europaea</name>
    <dbReference type="NCBI Taxonomy" id="158383"/>
    <lineage>
        <taxon>Eukaryota</taxon>
        <taxon>Viridiplantae</taxon>
        <taxon>Streptophyta</taxon>
        <taxon>Embryophyta</taxon>
        <taxon>Tracheophyta</taxon>
        <taxon>Spermatophyta</taxon>
        <taxon>Magnoliopsida</taxon>
        <taxon>eudicotyledons</taxon>
        <taxon>Gunneridae</taxon>
        <taxon>Pentapetalae</taxon>
        <taxon>asterids</taxon>
        <taxon>lamiids</taxon>
        <taxon>Lamiales</taxon>
        <taxon>Oleaceae</taxon>
        <taxon>Oleeae</taxon>
        <taxon>Olea</taxon>
    </lineage>
</organism>
<accession>A0A8S0TJB2</accession>
<comment type="caution">
    <text evidence="4">The sequence shown here is derived from an EMBL/GenBank/DDBJ whole genome shotgun (WGS) entry which is preliminary data.</text>
</comment>
<proteinExistence type="predicted"/>
<dbReference type="OrthoDB" id="10256793at2759"/>
<protein>
    <submittedName>
        <fullName evidence="4">Chaperone dnaJ GFA2, mitochondrial</fullName>
    </submittedName>
</protein>
<dbReference type="PRINTS" id="PR00625">
    <property type="entry name" value="JDOMAIN"/>
</dbReference>
<dbReference type="Pfam" id="PF00226">
    <property type="entry name" value="DnaJ"/>
    <property type="match status" value="1"/>
</dbReference>
<name>A0A8S0TJB2_OLEEU</name>
<evidence type="ECO:0000313" key="5">
    <source>
        <dbReference type="Proteomes" id="UP000594638"/>
    </source>
</evidence>